<comment type="caution">
    <text evidence="1">The sequence shown here is derived from an EMBL/GenBank/DDBJ whole genome shotgun (WGS) entry which is preliminary data.</text>
</comment>
<dbReference type="AlphaFoldDB" id="A0A8X6QHF1"/>
<gene>
    <name evidence="1" type="ORF">NPIL_512041</name>
</gene>
<reference evidence="1" key="1">
    <citation type="submission" date="2020-08" db="EMBL/GenBank/DDBJ databases">
        <title>Multicomponent nature underlies the extraordinary mechanical properties of spider dragline silk.</title>
        <authorList>
            <person name="Kono N."/>
            <person name="Nakamura H."/>
            <person name="Mori M."/>
            <person name="Yoshida Y."/>
            <person name="Ohtoshi R."/>
            <person name="Malay A.D."/>
            <person name="Moran D.A.P."/>
            <person name="Tomita M."/>
            <person name="Numata K."/>
            <person name="Arakawa K."/>
        </authorList>
    </citation>
    <scope>NUCLEOTIDE SEQUENCE</scope>
</reference>
<protein>
    <submittedName>
        <fullName evidence="1">Uncharacterized protein</fullName>
    </submittedName>
</protein>
<dbReference type="Proteomes" id="UP000887013">
    <property type="component" value="Unassembled WGS sequence"/>
</dbReference>
<organism evidence="1 2">
    <name type="scientific">Nephila pilipes</name>
    <name type="common">Giant wood spider</name>
    <name type="synonym">Nephila maculata</name>
    <dbReference type="NCBI Taxonomy" id="299642"/>
    <lineage>
        <taxon>Eukaryota</taxon>
        <taxon>Metazoa</taxon>
        <taxon>Ecdysozoa</taxon>
        <taxon>Arthropoda</taxon>
        <taxon>Chelicerata</taxon>
        <taxon>Arachnida</taxon>
        <taxon>Araneae</taxon>
        <taxon>Araneomorphae</taxon>
        <taxon>Entelegynae</taxon>
        <taxon>Araneoidea</taxon>
        <taxon>Nephilidae</taxon>
        <taxon>Nephila</taxon>
    </lineage>
</organism>
<keyword evidence="2" id="KW-1185">Reference proteome</keyword>
<name>A0A8X6QHF1_NEPPI</name>
<dbReference type="EMBL" id="BMAW01128733">
    <property type="protein sequence ID" value="GFU27223.1"/>
    <property type="molecule type" value="Genomic_DNA"/>
</dbReference>
<evidence type="ECO:0000313" key="1">
    <source>
        <dbReference type="EMBL" id="GFU27223.1"/>
    </source>
</evidence>
<evidence type="ECO:0000313" key="2">
    <source>
        <dbReference type="Proteomes" id="UP000887013"/>
    </source>
</evidence>
<proteinExistence type="predicted"/>
<sequence length="62" mass="7153">IINIQGFRRLTTDDGLTCRFFLENFEDLSSSEFDELFVRIRGNTNESVETTEEAIKLSCAFL</sequence>
<feature type="non-terminal residue" evidence="1">
    <location>
        <position position="1"/>
    </location>
</feature>
<accession>A0A8X6QHF1</accession>